<evidence type="ECO:0000256" key="7">
    <source>
        <dbReference type="RuleBase" id="RU361218"/>
    </source>
</evidence>
<dbReference type="PANTHER" id="PTHR19282:SF521">
    <property type="entry name" value="IP01817P-RELATED"/>
    <property type="match status" value="1"/>
</dbReference>
<evidence type="ECO:0000313" key="8">
    <source>
        <dbReference type="EMBL" id="KAH0817749.1"/>
    </source>
</evidence>
<feature type="transmembrane region" description="Helical" evidence="7">
    <location>
        <begin position="9"/>
        <end position="32"/>
    </location>
</feature>
<name>A0A8J6LCX9_TENMO</name>
<keyword evidence="3 7" id="KW-0812">Transmembrane</keyword>
<keyword evidence="5 7" id="KW-0472">Membrane</keyword>
<evidence type="ECO:0000256" key="2">
    <source>
        <dbReference type="ARBA" id="ARBA00006840"/>
    </source>
</evidence>
<evidence type="ECO:0000256" key="5">
    <source>
        <dbReference type="ARBA" id="ARBA00023136"/>
    </source>
</evidence>
<dbReference type="SUPFAM" id="SSF48652">
    <property type="entry name" value="Tetraspanin"/>
    <property type="match status" value="1"/>
</dbReference>
<keyword evidence="6" id="KW-1015">Disulfide bond</keyword>
<feature type="transmembrane region" description="Helical" evidence="7">
    <location>
        <begin position="44"/>
        <end position="72"/>
    </location>
</feature>
<proteinExistence type="inferred from homology"/>
<dbReference type="PIRSF" id="PIRSF002419">
    <property type="entry name" value="Tetraspanin"/>
    <property type="match status" value="1"/>
</dbReference>
<dbReference type="AlphaFoldDB" id="A0A8J6LCX9"/>
<evidence type="ECO:0000256" key="1">
    <source>
        <dbReference type="ARBA" id="ARBA00004141"/>
    </source>
</evidence>
<gene>
    <name evidence="8" type="ORF">GEV33_005038</name>
</gene>
<dbReference type="InterPro" id="IPR018499">
    <property type="entry name" value="Tetraspanin/Peripherin"/>
</dbReference>
<feature type="disulfide bond" evidence="6">
    <location>
        <begin position="143"/>
        <end position="180"/>
    </location>
</feature>
<reference evidence="8" key="1">
    <citation type="journal article" date="2020" name="J Insects Food Feed">
        <title>The yellow mealworm (Tenebrio molitor) genome: a resource for the emerging insects as food and feed industry.</title>
        <authorList>
            <person name="Eriksson T."/>
            <person name="Andere A."/>
            <person name="Kelstrup H."/>
            <person name="Emery V."/>
            <person name="Picard C."/>
        </authorList>
    </citation>
    <scope>NUCLEOTIDE SEQUENCE</scope>
    <source>
        <strain evidence="8">Stoneville</strain>
        <tissue evidence="8">Whole head</tissue>
    </source>
</reference>
<dbReference type="InterPro" id="IPR000301">
    <property type="entry name" value="Tetraspanin_animals"/>
</dbReference>
<evidence type="ECO:0000256" key="6">
    <source>
        <dbReference type="PIRSR" id="PIRSR002419-1"/>
    </source>
</evidence>
<dbReference type="Pfam" id="PF00335">
    <property type="entry name" value="Tetraspanin"/>
    <property type="match status" value="1"/>
</dbReference>
<dbReference type="PANTHER" id="PTHR19282">
    <property type="entry name" value="TETRASPANIN"/>
    <property type="match status" value="1"/>
</dbReference>
<reference evidence="8" key="2">
    <citation type="submission" date="2021-08" db="EMBL/GenBank/DDBJ databases">
        <authorList>
            <person name="Eriksson T."/>
        </authorList>
    </citation>
    <scope>NUCLEOTIDE SEQUENCE</scope>
    <source>
        <strain evidence="8">Stoneville</strain>
        <tissue evidence="8">Whole head</tissue>
    </source>
</reference>
<dbReference type="Proteomes" id="UP000719412">
    <property type="component" value="Unassembled WGS sequence"/>
</dbReference>
<protein>
    <recommendedName>
        <fullName evidence="7">Tetraspanin</fullName>
    </recommendedName>
</protein>
<dbReference type="InterPro" id="IPR008952">
    <property type="entry name" value="Tetraspanin_EC2_sf"/>
</dbReference>
<feature type="transmembrane region" description="Helical" evidence="7">
    <location>
        <begin position="79"/>
        <end position="104"/>
    </location>
</feature>
<evidence type="ECO:0000313" key="9">
    <source>
        <dbReference type="Proteomes" id="UP000719412"/>
    </source>
</evidence>
<accession>A0A8J6LCX9</accession>
<dbReference type="PRINTS" id="PR00259">
    <property type="entry name" value="TMFOUR"/>
</dbReference>
<dbReference type="CDD" id="cd03127">
    <property type="entry name" value="tetraspanin_LEL"/>
    <property type="match status" value="1"/>
</dbReference>
<evidence type="ECO:0000256" key="3">
    <source>
        <dbReference type="ARBA" id="ARBA00022692"/>
    </source>
</evidence>
<dbReference type="GO" id="GO:0005886">
    <property type="term" value="C:plasma membrane"/>
    <property type="evidence" value="ECO:0007669"/>
    <property type="project" value="TreeGrafter"/>
</dbReference>
<keyword evidence="4 7" id="KW-1133">Transmembrane helix</keyword>
<organism evidence="8 9">
    <name type="scientific">Tenebrio molitor</name>
    <name type="common">Yellow mealworm beetle</name>
    <dbReference type="NCBI Taxonomy" id="7067"/>
    <lineage>
        <taxon>Eukaryota</taxon>
        <taxon>Metazoa</taxon>
        <taxon>Ecdysozoa</taxon>
        <taxon>Arthropoda</taxon>
        <taxon>Hexapoda</taxon>
        <taxon>Insecta</taxon>
        <taxon>Pterygota</taxon>
        <taxon>Neoptera</taxon>
        <taxon>Endopterygota</taxon>
        <taxon>Coleoptera</taxon>
        <taxon>Polyphaga</taxon>
        <taxon>Cucujiformia</taxon>
        <taxon>Tenebrionidae</taxon>
        <taxon>Tenebrio</taxon>
    </lineage>
</organism>
<feature type="disulfide bond" evidence="6">
    <location>
        <begin position="144"/>
        <end position="165"/>
    </location>
</feature>
<dbReference type="EMBL" id="JABDTM020018882">
    <property type="protein sequence ID" value="KAH0817749.1"/>
    <property type="molecule type" value="Genomic_DNA"/>
</dbReference>
<sequence>MGVSEVTKYLVFLTLNVVVAFCGAILLAFGAILQVDEHKGVKSFAHLSIGGFSIGIGVLGLALASWGIWALFKRKPSILTYYAVVLLMLFIVQIVMGAIALGSISGANCDDDNDTEKAVQQLFLRQDNAAVKRINHIQKNFRCCGVTGPNWWKQMFNKRYPMSCCAEQEEPCEKPYEKGCAPVYAGAIEKNVGVIGGVAIGFSPVLLVSAVLAWYIRLSIKKMQYT</sequence>
<feature type="transmembrane region" description="Helical" evidence="7">
    <location>
        <begin position="192"/>
        <end position="216"/>
    </location>
</feature>
<comment type="caution">
    <text evidence="8">The sequence shown here is derived from an EMBL/GenBank/DDBJ whole genome shotgun (WGS) entry which is preliminary data.</text>
</comment>
<comment type="subcellular location">
    <subcellularLocation>
        <location evidence="1 7">Membrane</location>
        <topology evidence="1 7">Multi-pass membrane protein</topology>
    </subcellularLocation>
</comment>
<comment type="similarity">
    <text evidence="2 7">Belongs to the tetraspanin (TM4SF) family.</text>
</comment>
<keyword evidence="9" id="KW-1185">Reference proteome</keyword>
<dbReference type="Gene3D" id="1.10.1450.10">
    <property type="entry name" value="Tetraspanin"/>
    <property type="match status" value="1"/>
</dbReference>
<evidence type="ECO:0000256" key="4">
    <source>
        <dbReference type="ARBA" id="ARBA00022989"/>
    </source>
</evidence>